<feature type="non-terminal residue" evidence="1">
    <location>
        <position position="64"/>
    </location>
</feature>
<sequence>VKPFDAQLALDMNLSRRAALSSIGIGLGSIALNALADPRANAVPLNPLAPKLPHFAPRAKNVIL</sequence>
<organism evidence="1">
    <name type="scientific">marine metagenome</name>
    <dbReference type="NCBI Taxonomy" id="408172"/>
    <lineage>
        <taxon>unclassified sequences</taxon>
        <taxon>metagenomes</taxon>
        <taxon>ecological metagenomes</taxon>
    </lineage>
</organism>
<evidence type="ECO:0000313" key="1">
    <source>
        <dbReference type="EMBL" id="SVB59844.1"/>
    </source>
</evidence>
<protein>
    <submittedName>
        <fullName evidence="1">Uncharacterized protein</fullName>
    </submittedName>
</protein>
<dbReference type="AlphaFoldDB" id="A0A382FC05"/>
<accession>A0A382FC05</accession>
<feature type="non-terminal residue" evidence="1">
    <location>
        <position position="1"/>
    </location>
</feature>
<dbReference type="EMBL" id="UINC01048824">
    <property type="protein sequence ID" value="SVB59844.1"/>
    <property type="molecule type" value="Genomic_DNA"/>
</dbReference>
<name>A0A382FC05_9ZZZZ</name>
<proteinExistence type="predicted"/>
<gene>
    <name evidence="1" type="ORF">METZ01_LOCUS212698</name>
</gene>
<reference evidence="1" key="1">
    <citation type="submission" date="2018-05" db="EMBL/GenBank/DDBJ databases">
        <authorList>
            <person name="Lanie J.A."/>
            <person name="Ng W.-L."/>
            <person name="Kazmierczak K.M."/>
            <person name="Andrzejewski T.M."/>
            <person name="Davidsen T.M."/>
            <person name="Wayne K.J."/>
            <person name="Tettelin H."/>
            <person name="Glass J.I."/>
            <person name="Rusch D."/>
            <person name="Podicherti R."/>
            <person name="Tsui H.-C.T."/>
            <person name="Winkler M.E."/>
        </authorList>
    </citation>
    <scope>NUCLEOTIDE SEQUENCE</scope>
</reference>